<accession>A0A1I6H138</accession>
<dbReference type="Gene3D" id="3.40.50.1820">
    <property type="entry name" value="alpha/beta hydrolase"/>
    <property type="match status" value="1"/>
</dbReference>
<dbReference type="EMBL" id="FOYV01000001">
    <property type="protein sequence ID" value="SFR48206.1"/>
    <property type="molecule type" value="Genomic_DNA"/>
</dbReference>
<gene>
    <name evidence="3" type="ORF">SAMN04488073_1991</name>
</gene>
<dbReference type="GO" id="GO:0016787">
    <property type="term" value="F:hydrolase activity"/>
    <property type="evidence" value="ECO:0007669"/>
    <property type="project" value="UniProtKB-KW"/>
</dbReference>
<dbReference type="OrthoDB" id="9785847at2"/>
<keyword evidence="4" id="KW-1185">Reference proteome</keyword>
<feature type="compositionally biased region" description="Basic and acidic residues" evidence="1">
    <location>
        <begin position="298"/>
        <end position="310"/>
    </location>
</feature>
<dbReference type="STRING" id="375760.SAMN04488073_1991"/>
<feature type="domain" description="AB hydrolase-1" evidence="2">
    <location>
        <begin position="96"/>
        <end position="278"/>
    </location>
</feature>
<dbReference type="InterPro" id="IPR000073">
    <property type="entry name" value="AB_hydrolase_1"/>
</dbReference>
<protein>
    <submittedName>
        <fullName evidence="3">Alpha/beta hydrolase family protein</fullName>
    </submittedName>
</protein>
<dbReference type="SUPFAM" id="SSF53474">
    <property type="entry name" value="alpha/beta-Hydrolases"/>
    <property type="match status" value="1"/>
</dbReference>
<evidence type="ECO:0000256" key="1">
    <source>
        <dbReference type="SAM" id="MobiDB-lite"/>
    </source>
</evidence>
<evidence type="ECO:0000313" key="3">
    <source>
        <dbReference type="EMBL" id="SFR48206.1"/>
    </source>
</evidence>
<proteinExistence type="predicted"/>
<evidence type="ECO:0000259" key="2">
    <source>
        <dbReference type="Pfam" id="PF12697"/>
    </source>
</evidence>
<dbReference type="InterPro" id="IPR029058">
    <property type="entry name" value="AB_hydrolase_fold"/>
</dbReference>
<organism evidence="3 4">
    <name type="scientific">Marinobacter gudaonensis</name>
    <dbReference type="NCBI Taxonomy" id="375760"/>
    <lineage>
        <taxon>Bacteria</taxon>
        <taxon>Pseudomonadati</taxon>
        <taxon>Pseudomonadota</taxon>
        <taxon>Gammaproteobacteria</taxon>
        <taxon>Pseudomonadales</taxon>
        <taxon>Marinobacteraceae</taxon>
        <taxon>Marinobacter</taxon>
    </lineage>
</organism>
<evidence type="ECO:0000313" key="4">
    <source>
        <dbReference type="Proteomes" id="UP000199290"/>
    </source>
</evidence>
<dbReference type="AlphaFoldDB" id="A0A1I6H138"/>
<dbReference type="Proteomes" id="UP000199290">
    <property type="component" value="Unassembled WGS sequence"/>
</dbReference>
<keyword evidence="3" id="KW-0378">Hydrolase</keyword>
<sequence length="317" mass="34286">MTSKLNVQSPVIAPAAQVKVRRHRVLSTTQLALRLYGRLSPVKAGRLVHRMAFRPSRLPAPGRYEHLFDTADSYTQLQHGTRTIPVYAWGQGPTILGVHGWSGAGIQFGAWVEPLLAAGYRVVLYDAPAHGRAQGESTDLFEMADVLRSVAASVGGVHGVMAHSMGALAAARAIQDGLDAEYLALLAPPSGLRGVMHSLGRQLALSPEVLAVHLQLMEERFGASVWQQFDLQALAGTLTQRGLIVIDHDDASIAPEDSERVAAQWQNAGLLRTSGLGHNRILWSPLVIDRVLTDLGEPSERQSRQEDSSSRKVSPSV</sequence>
<reference evidence="4" key="1">
    <citation type="submission" date="2016-10" db="EMBL/GenBank/DDBJ databases">
        <authorList>
            <person name="Varghese N."/>
            <person name="Submissions S."/>
        </authorList>
    </citation>
    <scope>NUCLEOTIDE SEQUENCE [LARGE SCALE GENOMIC DNA]</scope>
    <source>
        <strain evidence="4">CGMCC 1.6294</strain>
    </source>
</reference>
<name>A0A1I6H138_9GAMM</name>
<dbReference type="Pfam" id="PF12697">
    <property type="entry name" value="Abhydrolase_6"/>
    <property type="match status" value="1"/>
</dbReference>
<dbReference type="RefSeq" id="WP_091989006.1">
    <property type="nucleotide sequence ID" value="NZ_FOYV01000001.1"/>
</dbReference>
<feature type="region of interest" description="Disordered" evidence="1">
    <location>
        <begin position="297"/>
        <end position="317"/>
    </location>
</feature>